<reference evidence="4 5" key="1">
    <citation type="submission" date="2021-11" db="EMBL/GenBank/DDBJ databases">
        <authorList>
            <person name="Depoorter E."/>
        </authorList>
    </citation>
    <scope>NUCLEOTIDE SEQUENCE [LARGE SCALE GENOMIC DNA]</scope>
    <source>
        <strain evidence="4 5">LMG 24289</strain>
    </source>
</reference>
<protein>
    <recommendedName>
        <fullName evidence="3">Mannosyl-glycoprotein endo-beta-N-acetylglucosamidase-like domain-containing protein</fullName>
    </recommendedName>
</protein>
<dbReference type="Gene3D" id="1.10.530.10">
    <property type="match status" value="1"/>
</dbReference>
<dbReference type="PRINTS" id="PR01002">
    <property type="entry name" value="FLGFLGJ"/>
</dbReference>
<dbReference type="InterPro" id="IPR051056">
    <property type="entry name" value="Glycosyl_Hydrolase_73"/>
</dbReference>
<evidence type="ECO:0000313" key="5">
    <source>
        <dbReference type="Proteomes" id="UP000789707"/>
    </source>
</evidence>
<evidence type="ECO:0000256" key="1">
    <source>
        <dbReference type="ARBA" id="ARBA00010266"/>
    </source>
</evidence>
<feature type="domain" description="Mannosyl-glycoprotein endo-beta-N-acetylglucosamidase-like" evidence="3">
    <location>
        <begin position="61"/>
        <end position="223"/>
    </location>
</feature>
<comment type="caution">
    <text evidence="4">The sequence shown here is derived from an EMBL/GenBank/DDBJ whole genome shotgun (WGS) entry which is preliminary data.</text>
</comment>
<dbReference type="Gene3D" id="4.10.80.30">
    <property type="entry name" value="DNA polymerase, domain 6"/>
    <property type="match status" value="1"/>
</dbReference>
<dbReference type="Pfam" id="PF01832">
    <property type="entry name" value="Glucosaminidase"/>
    <property type="match status" value="1"/>
</dbReference>
<comment type="similarity">
    <text evidence="1">Belongs to the glycosyl hydrolase 73 family.</text>
</comment>
<dbReference type="EMBL" id="CAKKNS010000009">
    <property type="protein sequence ID" value="CAH0417398.1"/>
    <property type="molecule type" value="Genomic_DNA"/>
</dbReference>
<evidence type="ECO:0000256" key="2">
    <source>
        <dbReference type="ARBA" id="ARBA00022801"/>
    </source>
</evidence>
<keyword evidence="2" id="KW-0378">Hydrolase</keyword>
<dbReference type="PANTHER" id="PTHR33308:SF9">
    <property type="entry name" value="PEPTIDOGLYCAN HYDROLASE FLGJ"/>
    <property type="match status" value="1"/>
</dbReference>
<dbReference type="InterPro" id="IPR002901">
    <property type="entry name" value="MGlyc_endo_b_GlcNAc-like_dom"/>
</dbReference>
<gene>
    <name evidence="4" type="ORF">WFA24289_01739</name>
</gene>
<accession>A0ABM8Z970</accession>
<organism evidence="4 5">
    <name type="scientific">Periweissella fabaria</name>
    <dbReference type="NCBI Taxonomy" id="546157"/>
    <lineage>
        <taxon>Bacteria</taxon>
        <taxon>Bacillati</taxon>
        <taxon>Bacillota</taxon>
        <taxon>Bacilli</taxon>
        <taxon>Lactobacillales</taxon>
        <taxon>Lactobacillaceae</taxon>
        <taxon>Periweissella</taxon>
    </lineage>
</organism>
<keyword evidence="5" id="KW-1185">Reference proteome</keyword>
<dbReference type="RefSeq" id="WP_230097423.1">
    <property type="nucleotide sequence ID" value="NZ_CAKKNS010000009.1"/>
</dbReference>
<dbReference type="SMART" id="SM00047">
    <property type="entry name" value="LYZ2"/>
    <property type="match status" value="1"/>
</dbReference>
<sequence length="224" mass="25526">MVTKKRRTRKRKTSSKFSIQAFFVKNGQLRRRNTVLFVIGVVLLCAVALRWQNNHQPIANNSTNAQTVLYEQRSTWLNSLVPYAQQLQRQYGVLASISLAQAALESNWNGSQLSQQYHNFYGIKASPGQKSVVLPTKEFIKGTWVTINAPFKVYDNTQGSMLDHALLLVRGTGENHQRYNQVLKAPDYITAANALYQAGYATDPGYAQKLIKIIEMYHLNRFDR</sequence>
<dbReference type="Proteomes" id="UP000789707">
    <property type="component" value="Unassembled WGS sequence"/>
</dbReference>
<evidence type="ECO:0000259" key="3">
    <source>
        <dbReference type="SMART" id="SM00047"/>
    </source>
</evidence>
<evidence type="ECO:0000313" key="4">
    <source>
        <dbReference type="EMBL" id="CAH0417398.1"/>
    </source>
</evidence>
<proteinExistence type="inferred from homology"/>
<dbReference type="PANTHER" id="PTHR33308">
    <property type="entry name" value="PEPTIDOGLYCAN HYDROLASE FLGJ"/>
    <property type="match status" value="1"/>
</dbReference>
<name>A0ABM8Z970_9LACO</name>